<dbReference type="EMBL" id="JAYFUH010000202">
    <property type="protein sequence ID" value="MEA5668144.1"/>
    <property type="molecule type" value="Genomic_DNA"/>
</dbReference>
<name>A0ABU5V613_9GAMM</name>
<evidence type="ECO:0000256" key="1">
    <source>
        <dbReference type="SAM" id="SignalP"/>
    </source>
</evidence>
<evidence type="ECO:0008006" key="4">
    <source>
        <dbReference type="Google" id="ProtNLM"/>
    </source>
</evidence>
<keyword evidence="3" id="KW-1185">Reference proteome</keyword>
<sequence>MMLRRLFQAALVLSLLVAAGASAADGPSRSQRAKLVPTQAAYTAAVRWSDFEAAEGFLDPVYLQAHPLGDLQRQRYQQVQVSGYRERGSSVAADGNVERRMEISVINRNTQAERTVVVTERWRWDAEGKRWWQAGGLPDLWQGQ</sequence>
<protein>
    <recommendedName>
        <fullName evidence="4">Secreted protein</fullName>
    </recommendedName>
</protein>
<keyword evidence="1" id="KW-0732">Signal</keyword>
<comment type="caution">
    <text evidence="2">The sequence shown here is derived from an EMBL/GenBank/DDBJ whole genome shotgun (WGS) entry which is preliminary data.</text>
</comment>
<feature type="signal peptide" evidence="1">
    <location>
        <begin position="1"/>
        <end position="23"/>
    </location>
</feature>
<feature type="chain" id="PRO_5047259532" description="Secreted protein" evidence="1">
    <location>
        <begin position="24"/>
        <end position="144"/>
    </location>
</feature>
<proteinExistence type="predicted"/>
<evidence type="ECO:0000313" key="3">
    <source>
        <dbReference type="Proteomes" id="UP001301653"/>
    </source>
</evidence>
<dbReference type="Proteomes" id="UP001301653">
    <property type="component" value="Unassembled WGS sequence"/>
</dbReference>
<accession>A0ABU5V613</accession>
<reference evidence="2 3" key="1">
    <citation type="submission" date="2023-12" db="EMBL/GenBank/DDBJ databases">
        <title>Stenotrophomonas guangdongensis sp. nov., isolated from wilted pepper plants (Capsicum annuum).</title>
        <authorList>
            <person name="Qiu M."/>
            <person name="Li Y."/>
            <person name="Liu Q."/>
            <person name="Zhang X."/>
            <person name="Huang Y."/>
            <person name="Guo R."/>
            <person name="Hu M."/>
            <person name="Zhou J."/>
            <person name="Zhou X."/>
        </authorList>
    </citation>
    <scope>NUCLEOTIDE SEQUENCE [LARGE SCALE GENOMIC DNA]</scope>
    <source>
        <strain evidence="2 3">MH1</strain>
    </source>
</reference>
<organism evidence="2 3">
    <name type="scientific">Stenotrophomonas capsici</name>
    <dbReference type="NCBI Taxonomy" id="3110230"/>
    <lineage>
        <taxon>Bacteria</taxon>
        <taxon>Pseudomonadati</taxon>
        <taxon>Pseudomonadota</taxon>
        <taxon>Gammaproteobacteria</taxon>
        <taxon>Lysobacterales</taxon>
        <taxon>Lysobacteraceae</taxon>
        <taxon>Stenotrophomonas</taxon>
    </lineage>
</organism>
<gene>
    <name evidence="2" type="ORF">VA603_11415</name>
</gene>
<dbReference type="RefSeq" id="WP_132862376.1">
    <property type="nucleotide sequence ID" value="NZ_JAYFUH010000202.1"/>
</dbReference>
<evidence type="ECO:0000313" key="2">
    <source>
        <dbReference type="EMBL" id="MEA5668144.1"/>
    </source>
</evidence>